<dbReference type="PANTHER" id="PTHR43861">
    <property type="entry name" value="TRANS-ACONITATE 2-METHYLTRANSFERASE-RELATED"/>
    <property type="match status" value="1"/>
</dbReference>
<gene>
    <name evidence="2" type="ORF">FC85_GL002540</name>
</gene>
<dbReference type="GO" id="GO:0032259">
    <property type="term" value="P:methylation"/>
    <property type="evidence" value="ECO:0007669"/>
    <property type="project" value="UniProtKB-KW"/>
</dbReference>
<name>A0A0R1SK79_9LACO</name>
<dbReference type="AlphaFoldDB" id="A0A0R1SK79"/>
<organism evidence="2 3">
    <name type="scientific">Lentilactobacillus diolivorans DSM 14421</name>
    <dbReference type="NCBI Taxonomy" id="1423739"/>
    <lineage>
        <taxon>Bacteria</taxon>
        <taxon>Bacillati</taxon>
        <taxon>Bacillota</taxon>
        <taxon>Bacilli</taxon>
        <taxon>Lactobacillales</taxon>
        <taxon>Lactobacillaceae</taxon>
        <taxon>Lentilactobacillus</taxon>
    </lineage>
</organism>
<evidence type="ECO:0000313" key="3">
    <source>
        <dbReference type="Proteomes" id="UP000052013"/>
    </source>
</evidence>
<dbReference type="PATRIC" id="fig|1423739.3.peg.2640"/>
<sequence length="244" mass="28018">MTDIYDDDSFFKAYSNMPRSKYGLNAAGEWHELRKLFPNFTNKTVLDLGCGYGWHCRYAADHGAAQVVGIDASAKMIAKAKSMTQQTNITYRVMDMLAINQLKSKFDVIISSLAIHYIQDYAGLIQQIHNQLKPNGQLIMSVEHPIFTAQGNEEWVDDPTGKHQYWPVDHYFAEGQRTTDFLGFPIKKYHRTLTTYINTLLDHGFELDRVIEPTPTDKMLADSQEMRDELRRPMMLLLAAHLKP</sequence>
<evidence type="ECO:0000259" key="1">
    <source>
        <dbReference type="Pfam" id="PF13847"/>
    </source>
</evidence>
<accession>A0A0R1SK79</accession>
<dbReference type="InterPro" id="IPR029063">
    <property type="entry name" value="SAM-dependent_MTases_sf"/>
</dbReference>
<feature type="domain" description="Methyltransferase" evidence="1">
    <location>
        <begin position="42"/>
        <end position="144"/>
    </location>
</feature>
<evidence type="ECO:0000313" key="2">
    <source>
        <dbReference type="EMBL" id="KRL68020.1"/>
    </source>
</evidence>
<keyword evidence="2" id="KW-0489">Methyltransferase</keyword>
<reference evidence="2 3" key="1">
    <citation type="journal article" date="2015" name="Genome Announc.">
        <title>Expanding the biotechnology potential of lactobacilli through comparative genomics of 213 strains and associated genera.</title>
        <authorList>
            <person name="Sun Z."/>
            <person name="Harris H.M."/>
            <person name="McCann A."/>
            <person name="Guo C."/>
            <person name="Argimon S."/>
            <person name="Zhang W."/>
            <person name="Yang X."/>
            <person name="Jeffery I.B."/>
            <person name="Cooney J.C."/>
            <person name="Kagawa T.F."/>
            <person name="Liu W."/>
            <person name="Song Y."/>
            <person name="Salvetti E."/>
            <person name="Wrobel A."/>
            <person name="Rasinkangas P."/>
            <person name="Parkhill J."/>
            <person name="Rea M.C."/>
            <person name="O'Sullivan O."/>
            <person name="Ritari J."/>
            <person name="Douillard F.P."/>
            <person name="Paul Ross R."/>
            <person name="Yang R."/>
            <person name="Briner A.E."/>
            <person name="Felis G.E."/>
            <person name="de Vos W.M."/>
            <person name="Barrangou R."/>
            <person name="Klaenhammer T.R."/>
            <person name="Caufield P.W."/>
            <person name="Cui Y."/>
            <person name="Zhang H."/>
            <person name="O'Toole P.W."/>
        </authorList>
    </citation>
    <scope>NUCLEOTIDE SEQUENCE [LARGE SCALE GENOMIC DNA]</scope>
    <source>
        <strain evidence="2 3">DSM 14421</strain>
    </source>
</reference>
<dbReference type="CDD" id="cd02440">
    <property type="entry name" value="AdoMet_MTases"/>
    <property type="match status" value="1"/>
</dbReference>
<dbReference type="SUPFAM" id="SSF53335">
    <property type="entry name" value="S-adenosyl-L-methionine-dependent methyltransferases"/>
    <property type="match status" value="1"/>
</dbReference>
<dbReference type="Proteomes" id="UP000052013">
    <property type="component" value="Unassembled WGS sequence"/>
</dbReference>
<dbReference type="RefSeq" id="WP_057864141.1">
    <property type="nucleotide sequence ID" value="NZ_AZEY01000028.1"/>
</dbReference>
<dbReference type="STRING" id="1423739.FC85_GL002540"/>
<comment type="caution">
    <text evidence="2">The sequence shown here is derived from an EMBL/GenBank/DDBJ whole genome shotgun (WGS) entry which is preliminary data.</text>
</comment>
<dbReference type="InterPro" id="IPR025714">
    <property type="entry name" value="Methyltranfer_dom"/>
</dbReference>
<proteinExistence type="predicted"/>
<dbReference type="EMBL" id="AZEY01000028">
    <property type="protein sequence ID" value="KRL68020.1"/>
    <property type="molecule type" value="Genomic_DNA"/>
</dbReference>
<protein>
    <submittedName>
        <fullName evidence="2">SAM-dependent methyltransferase</fullName>
    </submittedName>
</protein>
<dbReference type="Gene3D" id="3.40.50.150">
    <property type="entry name" value="Vaccinia Virus protein VP39"/>
    <property type="match status" value="1"/>
</dbReference>
<dbReference type="Pfam" id="PF13847">
    <property type="entry name" value="Methyltransf_31"/>
    <property type="match status" value="1"/>
</dbReference>
<keyword evidence="2" id="KW-0808">Transferase</keyword>
<dbReference type="GO" id="GO:0008168">
    <property type="term" value="F:methyltransferase activity"/>
    <property type="evidence" value="ECO:0007669"/>
    <property type="project" value="UniProtKB-KW"/>
</dbReference>